<reference evidence="1 2" key="1">
    <citation type="submission" date="2019-08" db="EMBL/GenBank/DDBJ databases">
        <title>A chromosome-level genome assembly, high-density linkage maps, and genome scans reveal the genomic architecture of hybrid incompatibilities underlying speciation via character displacement in darters (Percidae: Etheostominae).</title>
        <authorList>
            <person name="Moran R.L."/>
            <person name="Catchen J.M."/>
            <person name="Fuller R.C."/>
        </authorList>
    </citation>
    <scope>NUCLEOTIDE SEQUENCE [LARGE SCALE GENOMIC DNA]</scope>
    <source>
        <strain evidence="1">EspeVRDwgs_2016</strain>
        <tissue evidence="1">Muscle</tissue>
    </source>
</reference>
<feature type="non-terminal residue" evidence="1">
    <location>
        <position position="41"/>
    </location>
</feature>
<protein>
    <submittedName>
        <fullName evidence="1">Uncharacterized protein</fullName>
    </submittedName>
</protein>
<comment type="caution">
    <text evidence="1">The sequence shown here is derived from an EMBL/GenBank/DDBJ whole genome shotgun (WGS) entry which is preliminary data.</text>
</comment>
<sequence length="41" mass="4748">MPNLRLTSCLRSSTISVLHAHPPCWQLQWMETAYYIVSKAN</sequence>
<dbReference type="EMBL" id="VOFY01000009">
    <property type="protein sequence ID" value="KAA8589228.1"/>
    <property type="molecule type" value="Genomic_DNA"/>
</dbReference>
<organism evidence="1 2">
    <name type="scientific">Etheostoma spectabile</name>
    <name type="common">orangethroat darter</name>
    <dbReference type="NCBI Taxonomy" id="54343"/>
    <lineage>
        <taxon>Eukaryota</taxon>
        <taxon>Metazoa</taxon>
        <taxon>Chordata</taxon>
        <taxon>Craniata</taxon>
        <taxon>Vertebrata</taxon>
        <taxon>Euteleostomi</taxon>
        <taxon>Actinopterygii</taxon>
        <taxon>Neopterygii</taxon>
        <taxon>Teleostei</taxon>
        <taxon>Neoteleostei</taxon>
        <taxon>Acanthomorphata</taxon>
        <taxon>Eupercaria</taxon>
        <taxon>Perciformes</taxon>
        <taxon>Percoidei</taxon>
        <taxon>Percidae</taxon>
        <taxon>Etheostomatinae</taxon>
        <taxon>Etheostoma</taxon>
    </lineage>
</organism>
<name>A0A5J5D3E9_9PERO</name>
<accession>A0A5J5D3E9</accession>
<evidence type="ECO:0000313" key="2">
    <source>
        <dbReference type="Proteomes" id="UP000327493"/>
    </source>
</evidence>
<keyword evidence="2" id="KW-1185">Reference proteome</keyword>
<dbReference type="Proteomes" id="UP000327493">
    <property type="component" value="Chromosome 9"/>
</dbReference>
<dbReference type="AlphaFoldDB" id="A0A5J5D3E9"/>
<evidence type="ECO:0000313" key="1">
    <source>
        <dbReference type="EMBL" id="KAA8589228.1"/>
    </source>
</evidence>
<proteinExistence type="predicted"/>
<gene>
    <name evidence="1" type="ORF">FQN60_012593</name>
</gene>